<keyword evidence="3 5" id="KW-1133">Transmembrane helix</keyword>
<evidence type="ECO:0000256" key="3">
    <source>
        <dbReference type="ARBA" id="ARBA00022989"/>
    </source>
</evidence>
<sequence>MKTGASPVPAFATAAAGLLLGAPALWLGLDQGAIALWTFGAAGLLQGLPSLVVGQRVREGFGNRGLERERLTLRAASHLLRLLALGAILTAVAALMGDRRPQAGAVPLILAGAALAILAPLWWIRRAQAGLHPSLASDASRTRAWLELGGLLLAGVLLGRWFPWADAAAGLAMGVRLFIEGQALARGTALSTAASCGGCGSCGCG</sequence>
<evidence type="ECO:0000256" key="5">
    <source>
        <dbReference type="SAM" id="Phobius"/>
    </source>
</evidence>
<keyword evidence="4 5" id="KW-0472">Membrane</keyword>
<comment type="subcellular location">
    <subcellularLocation>
        <location evidence="1">Membrane</location>
        <topology evidence="1">Multi-pass membrane protein</topology>
    </subcellularLocation>
</comment>
<feature type="transmembrane region" description="Helical" evidence="5">
    <location>
        <begin position="34"/>
        <end position="54"/>
    </location>
</feature>
<dbReference type="RefSeq" id="WP_285608033.1">
    <property type="nucleotide sequence ID" value="NZ_BSDC01000001.1"/>
</dbReference>
<dbReference type="InterPro" id="IPR027469">
    <property type="entry name" value="Cation_efflux_TMD_sf"/>
</dbReference>
<feature type="transmembrane region" description="Helical" evidence="5">
    <location>
        <begin position="103"/>
        <end position="124"/>
    </location>
</feature>
<keyword evidence="2 5" id="KW-0812">Transmembrane</keyword>
<accession>A0ABQ5PYB4</accession>
<evidence type="ECO:0000256" key="1">
    <source>
        <dbReference type="ARBA" id="ARBA00004141"/>
    </source>
</evidence>
<organism evidence="6 7">
    <name type="scientific">Geothrix edaphica</name>
    <dbReference type="NCBI Taxonomy" id="2927976"/>
    <lineage>
        <taxon>Bacteria</taxon>
        <taxon>Pseudomonadati</taxon>
        <taxon>Acidobacteriota</taxon>
        <taxon>Holophagae</taxon>
        <taxon>Holophagales</taxon>
        <taxon>Holophagaceae</taxon>
        <taxon>Geothrix</taxon>
    </lineage>
</organism>
<keyword evidence="7" id="KW-1185">Reference proteome</keyword>
<dbReference type="Proteomes" id="UP001165044">
    <property type="component" value="Unassembled WGS sequence"/>
</dbReference>
<name>A0ABQ5PYB4_9BACT</name>
<feature type="transmembrane region" description="Helical" evidence="5">
    <location>
        <begin position="144"/>
        <end position="162"/>
    </location>
</feature>
<evidence type="ECO:0000256" key="4">
    <source>
        <dbReference type="ARBA" id="ARBA00023136"/>
    </source>
</evidence>
<reference evidence="6" key="1">
    <citation type="journal article" date="2023" name="Antonie Van Leeuwenhoek">
        <title>Mesoterricola silvestris gen. nov., sp. nov., Mesoterricola sediminis sp. nov., Geothrix oryzae sp. nov., Geothrix edaphica sp. nov., Geothrix rubra sp. nov., and Geothrix limicola sp. nov., six novel members of Acidobacteriota isolated from soils.</title>
        <authorList>
            <person name="Itoh H."/>
            <person name="Sugisawa Y."/>
            <person name="Mise K."/>
            <person name="Xu Z."/>
            <person name="Kuniyasu M."/>
            <person name="Ushijima N."/>
            <person name="Kawano K."/>
            <person name="Kobayashi E."/>
            <person name="Shiratori Y."/>
            <person name="Masuda Y."/>
            <person name="Senoo K."/>
        </authorList>
    </citation>
    <scope>NUCLEOTIDE SEQUENCE</scope>
    <source>
        <strain evidence="6">Red802</strain>
    </source>
</reference>
<dbReference type="Gene3D" id="1.20.1510.10">
    <property type="entry name" value="Cation efflux protein transmembrane domain"/>
    <property type="match status" value="1"/>
</dbReference>
<feature type="transmembrane region" description="Helical" evidence="5">
    <location>
        <begin position="75"/>
        <end position="97"/>
    </location>
</feature>
<evidence type="ECO:0000313" key="6">
    <source>
        <dbReference type="EMBL" id="GLH67159.1"/>
    </source>
</evidence>
<gene>
    <name evidence="6" type="ORF">GETHED_15230</name>
</gene>
<proteinExistence type="predicted"/>
<evidence type="ECO:0000256" key="2">
    <source>
        <dbReference type="ARBA" id="ARBA00022692"/>
    </source>
</evidence>
<dbReference type="EMBL" id="BSDC01000001">
    <property type="protein sequence ID" value="GLH67159.1"/>
    <property type="molecule type" value="Genomic_DNA"/>
</dbReference>
<protein>
    <submittedName>
        <fullName evidence="6">Uncharacterized protein</fullName>
    </submittedName>
</protein>
<comment type="caution">
    <text evidence="6">The sequence shown here is derived from an EMBL/GenBank/DDBJ whole genome shotgun (WGS) entry which is preliminary data.</text>
</comment>
<dbReference type="SUPFAM" id="SSF161111">
    <property type="entry name" value="Cation efflux protein transmembrane domain-like"/>
    <property type="match status" value="1"/>
</dbReference>
<evidence type="ECO:0000313" key="7">
    <source>
        <dbReference type="Proteomes" id="UP001165044"/>
    </source>
</evidence>